<evidence type="ECO:0008006" key="5">
    <source>
        <dbReference type="Google" id="ProtNLM"/>
    </source>
</evidence>
<feature type="chain" id="PRO_5017250635" description="Nickel/cobalt transporter regulator" evidence="2">
    <location>
        <begin position="20"/>
        <end position="178"/>
    </location>
</feature>
<sequence length="178" mass="20391">MKKLTLILSACLISMPTMADKPSWAGPDGKPQKEWPERVHQPQQRDERRSDDRVDGFLPLSERERRLLRDQVLEERYGVRSEPGRMKSLPPGLQKKLARGGELPPGWRDKVRQGEVLDSDLYRRGERLPRHYLERLGYDSEAAELILLGDSVVRVVQGRGTVLDVIDLTDKALEMLGR</sequence>
<dbReference type="AlphaFoldDB" id="A0A1H4GHS3"/>
<feature type="region of interest" description="Disordered" evidence="1">
    <location>
        <begin position="18"/>
        <end position="56"/>
    </location>
</feature>
<keyword evidence="4" id="KW-1185">Reference proteome</keyword>
<dbReference type="RefSeq" id="WP_091827586.1">
    <property type="nucleotide sequence ID" value="NZ_FNRJ01000016.1"/>
</dbReference>
<evidence type="ECO:0000256" key="1">
    <source>
        <dbReference type="SAM" id="MobiDB-lite"/>
    </source>
</evidence>
<dbReference type="Proteomes" id="UP000242469">
    <property type="component" value="Unassembled WGS sequence"/>
</dbReference>
<gene>
    <name evidence="3" type="ORF">SAMN02745729_11639</name>
</gene>
<name>A0A1H4GHS3_9GAMM</name>
<keyword evidence="2" id="KW-0732">Signal</keyword>
<evidence type="ECO:0000313" key="3">
    <source>
        <dbReference type="EMBL" id="SEB08570.1"/>
    </source>
</evidence>
<reference evidence="4" key="1">
    <citation type="submission" date="2016-10" db="EMBL/GenBank/DDBJ databases">
        <authorList>
            <person name="Varghese N."/>
            <person name="Submissions S."/>
        </authorList>
    </citation>
    <scope>NUCLEOTIDE SEQUENCE [LARGE SCALE GENOMIC DNA]</scope>
    <source>
        <strain evidence="4">DSM 11526</strain>
    </source>
</reference>
<organism evidence="3 4">
    <name type="scientific">Marinobacterium iners DSM 11526</name>
    <dbReference type="NCBI Taxonomy" id="1122198"/>
    <lineage>
        <taxon>Bacteria</taxon>
        <taxon>Pseudomonadati</taxon>
        <taxon>Pseudomonadota</taxon>
        <taxon>Gammaproteobacteria</taxon>
        <taxon>Oceanospirillales</taxon>
        <taxon>Oceanospirillaceae</taxon>
        <taxon>Marinobacterium</taxon>
    </lineage>
</organism>
<dbReference type="Gene3D" id="3.10.450.160">
    <property type="entry name" value="inner membrane protein cigr"/>
    <property type="match status" value="1"/>
</dbReference>
<dbReference type="STRING" id="1122198.SAMN02745729_11639"/>
<evidence type="ECO:0000313" key="4">
    <source>
        <dbReference type="Proteomes" id="UP000242469"/>
    </source>
</evidence>
<protein>
    <recommendedName>
        <fullName evidence="5">Nickel/cobalt transporter regulator</fullName>
    </recommendedName>
</protein>
<evidence type="ECO:0000256" key="2">
    <source>
        <dbReference type="SAM" id="SignalP"/>
    </source>
</evidence>
<accession>A0A1H4GHS3</accession>
<feature type="signal peptide" evidence="2">
    <location>
        <begin position="1"/>
        <end position="19"/>
    </location>
</feature>
<proteinExistence type="predicted"/>
<dbReference type="OrthoDB" id="5739345at2"/>
<feature type="compositionally biased region" description="Basic and acidic residues" evidence="1">
    <location>
        <begin position="30"/>
        <end position="56"/>
    </location>
</feature>
<dbReference type="EMBL" id="FNRJ01000016">
    <property type="protein sequence ID" value="SEB08570.1"/>
    <property type="molecule type" value="Genomic_DNA"/>
</dbReference>